<comment type="caution">
    <text evidence="1">The sequence shown here is derived from an EMBL/GenBank/DDBJ whole genome shotgun (WGS) entry which is preliminary data.</text>
</comment>
<dbReference type="AlphaFoldDB" id="A0A9W7G222"/>
<gene>
    <name evidence="1" type="ORF">TrCOL_g12125</name>
</gene>
<keyword evidence="2" id="KW-1185">Reference proteome</keyword>
<dbReference type="InterPro" id="IPR005331">
    <property type="entry name" value="Sulfotransferase"/>
</dbReference>
<evidence type="ECO:0000313" key="2">
    <source>
        <dbReference type="Proteomes" id="UP001165065"/>
    </source>
</evidence>
<evidence type="ECO:0000313" key="1">
    <source>
        <dbReference type="EMBL" id="GMI28715.1"/>
    </source>
</evidence>
<name>A0A9W7G222_9STRA</name>
<dbReference type="Gene3D" id="3.40.50.300">
    <property type="entry name" value="P-loop containing nucleotide triphosphate hydrolases"/>
    <property type="match status" value="1"/>
</dbReference>
<dbReference type="GO" id="GO:0008146">
    <property type="term" value="F:sulfotransferase activity"/>
    <property type="evidence" value="ECO:0007669"/>
    <property type="project" value="InterPro"/>
</dbReference>
<protein>
    <recommendedName>
        <fullName evidence="3">Sulfotransferase</fullName>
    </recommendedName>
</protein>
<organism evidence="1 2">
    <name type="scientific">Triparma columacea</name>
    <dbReference type="NCBI Taxonomy" id="722753"/>
    <lineage>
        <taxon>Eukaryota</taxon>
        <taxon>Sar</taxon>
        <taxon>Stramenopiles</taxon>
        <taxon>Ochrophyta</taxon>
        <taxon>Bolidophyceae</taxon>
        <taxon>Parmales</taxon>
        <taxon>Triparmaceae</taxon>
        <taxon>Triparma</taxon>
    </lineage>
</organism>
<accession>A0A9W7G222</accession>
<reference evidence="2" key="1">
    <citation type="journal article" date="2023" name="Commun. Biol.">
        <title>Genome analysis of Parmales, the sister group of diatoms, reveals the evolutionary specialization of diatoms from phago-mixotrophs to photoautotrophs.</title>
        <authorList>
            <person name="Ban H."/>
            <person name="Sato S."/>
            <person name="Yoshikawa S."/>
            <person name="Yamada K."/>
            <person name="Nakamura Y."/>
            <person name="Ichinomiya M."/>
            <person name="Sato N."/>
            <person name="Blanc-Mathieu R."/>
            <person name="Endo H."/>
            <person name="Kuwata A."/>
            <person name="Ogata H."/>
        </authorList>
    </citation>
    <scope>NUCLEOTIDE SEQUENCE [LARGE SCALE GENOMIC DNA]</scope>
</reference>
<sequence length="367" mass="42767">MILLIQRIEKLTSFNPLEGQTEGFPRNNLRNIVEDQINRRNDSPSVTHGEAKEAKRLQTLMKRLAEFVKREGKLHFIHIGKTGGTYFVDNMPEMKNAPFNGYSIFNHWHNLKLGNLNSDTQGHEKENHRYIFFVRDPVDRWISGFMSRFRVGCPSHCHLGDEEEMQTFHLFPTPNSLAEELGTRFGNEANRKTFHTHRTISYYIKGVDNLRSMIDRVAFVGDFRSMEQDTLFIHESMGMPAHKLSKEKVHAAPQLPKKYTELSMLGRCRLEEFLREDYEITDYLFEKGFIKSRFERLCENDWMKGNDDSTDALLGNDDSTHEFGEEYGDWTTGKSNIKRIDCEAPDACQTVYDHILKGDLYEDADYN</sequence>
<dbReference type="GO" id="GO:0016020">
    <property type="term" value="C:membrane"/>
    <property type="evidence" value="ECO:0007669"/>
    <property type="project" value="InterPro"/>
</dbReference>
<evidence type="ECO:0008006" key="3">
    <source>
        <dbReference type="Google" id="ProtNLM"/>
    </source>
</evidence>
<dbReference type="OrthoDB" id="2019940at2759"/>
<dbReference type="Pfam" id="PF03567">
    <property type="entry name" value="Sulfotransfer_2"/>
    <property type="match status" value="1"/>
</dbReference>
<proteinExistence type="predicted"/>
<dbReference type="EMBL" id="BRYA01000667">
    <property type="protein sequence ID" value="GMI28715.1"/>
    <property type="molecule type" value="Genomic_DNA"/>
</dbReference>
<dbReference type="SUPFAM" id="SSF52540">
    <property type="entry name" value="P-loop containing nucleoside triphosphate hydrolases"/>
    <property type="match status" value="1"/>
</dbReference>
<dbReference type="InterPro" id="IPR027417">
    <property type="entry name" value="P-loop_NTPase"/>
</dbReference>
<dbReference type="Proteomes" id="UP001165065">
    <property type="component" value="Unassembled WGS sequence"/>
</dbReference>